<proteinExistence type="predicted"/>
<accession>A0A7W3VTH5</accession>
<protein>
    <recommendedName>
        <fullName evidence="3">WD40 repeat domain-containing protein</fullName>
    </recommendedName>
</protein>
<dbReference type="AlphaFoldDB" id="A0A7W3VTH5"/>
<keyword evidence="2" id="KW-1185">Reference proteome</keyword>
<gene>
    <name evidence="1" type="ORF">H4281_05400</name>
</gene>
<sequence length="131" mass="14745">MWVTGVAAHPAGGLVATLQSDQGATFVLFSRPGEKLRFLDWALILESNCWGLPVFSSDGRYLAIRGNTYEHQVLVFEFPSLRRTRKISLGDPKRPNRNFSWLWENVAFGARPGVLWIGTPSGTLLERDVER</sequence>
<evidence type="ECO:0008006" key="3">
    <source>
        <dbReference type="Google" id="ProtNLM"/>
    </source>
</evidence>
<comment type="caution">
    <text evidence="1">The sequence shown here is derived from an EMBL/GenBank/DDBJ whole genome shotgun (WGS) entry which is preliminary data.</text>
</comment>
<name>A0A7W3VTH5_9PSEU</name>
<reference evidence="1 2" key="1">
    <citation type="submission" date="2020-08" db="EMBL/GenBank/DDBJ databases">
        <title>Amycolatopsis sp. nov. DR6-1 isolated from Dendrobium heterocarpum.</title>
        <authorList>
            <person name="Tedsree N."/>
            <person name="Kuncharoen N."/>
            <person name="Likhitwitayawuid K."/>
            <person name="Tanasupawat S."/>
        </authorList>
    </citation>
    <scope>NUCLEOTIDE SEQUENCE [LARGE SCALE GENOMIC DNA]</scope>
    <source>
        <strain evidence="1 2">DR6-1</strain>
    </source>
</reference>
<evidence type="ECO:0000313" key="2">
    <source>
        <dbReference type="Proteomes" id="UP000526734"/>
    </source>
</evidence>
<dbReference type="EMBL" id="JACGZW010000002">
    <property type="protein sequence ID" value="MBB1152557.1"/>
    <property type="molecule type" value="Genomic_DNA"/>
</dbReference>
<dbReference type="SUPFAM" id="SSF50969">
    <property type="entry name" value="YVTN repeat-like/Quinoprotein amine dehydrogenase"/>
    <property type="match status" value="1"/>
</dbReference>
<evidence type="ECO:0000313" key="1">
    <source>
        <dbReference type="EMBL" id="MBB1152557.1"/>
    </source>
</evidence>
<dbReference type="RefSeq" id="WP_182889760.1">
    <property type="nucleotide sequence ID" value="NZ_JACGZW010000002.1"/>
</dbReference>
<dbReference type="InterPro" id="IPR011044">
    <property type="entry name" value="Quino_amine_DH_bsu"/>
</dbReference>
<dbReference type="Proteomes" id="UP000526734">
    <property type="component" value="Unassembled WGS sequence"/>
</dbReference>
<organism evidence="1 2">
    <name type="scientific">Amycolatopsis dendrobii</name>
    <dbReference type="NCBI Taxonomy" id="2760662"/>
    <lineage>
        <taxon>Bacteria</taxon>
        <taxon>Bacillati</taxon>
        <taxon>Actinomycetota</taxon>
        <taxon>Actinomycetes</taxon>
        <taxon>Pseudonocardiales</taxon>
        <taxon>Pseudonocardiaceae</taxon>
        <taxon>Amycolatopsis</taxon>
    </lineage>
</organism>